<dbReference type="Pfam" id="PF26620">
    <property type="entry name" value="DUF8197"/>
    <property type="match status" value="1"/>
</dbReference>
<reference evidence="2 3" key="1">
    <citation type="submission" date="2019-04" db="EMBL/GenBank/DDBJ databases">
        <title>Crypto-aerobic microbial life in anoxic (sulfidic) marine sediments.</title>
        <authorList>
            <person name="Bhattacharya S."/>
            <person name="Roy C."/>
            <person name="Mondal N."/>
            <person name="Sarkar J."/>
            <person name="Mandal S."/>
            <person name="Rameez M.J."/>
            <person name="Ghosh W."/>
        </authorList>
    </citation>
    <scope>NUCLEOTIDE SEQUENCE [LARGE SCALE GENOMIC DNA]</scope>
    <source>
        <strain evidence="2 3">SBBB</strain>
    </source>
</reference>
<name>A0A4U0YM78_9GAMM</name>
<evidence type="ECO:0000313" key="3">
    <source>
        <dbReference type="Proteomes" id="UP000305198"/>
    </source>
</evidence>
<dbReference type="EMBL" id="SWAV01000003">
    <property type="protein sequence ID" value="TKA91689.1"/>
    <property type="molecule type" value="Genomic_DNA"/>
</dbReference>
<dbReference type="RefSeq" id="WP_136869577.1">
    <property type="nucleotide sequence ID" value="NZ_SWAV01000003.1"/>
</dbReference>
<proteinExistence type="predicted"/>
<dbReference type="AlphaFoldDB" id="A0A4U0YM78"/>
<accession>A0A4U0YM78</accession>
<feature type="compositionally biased region" description="Acidic residues" evidence="1">
    <location>
        <begin position="9"/>
        <end position="27"/>
    </location>
</feature>
<protein>
    <recommendedName>
        <fullName evidence="4">Leucyl-tRNA synthetase</fullName>
    </recommendedName>
</protein>
<sequence length="61" mass="7172">MAKAKSDIELDEDDFSVEDDDAPETDNDNSKASLTKRRQIDNYLEERRLQKQLSDYDFDLD</sequence>
<dbReference type="InterPro" id="IPR058510">
    <property type="entry name" value="DUF8197"/>
</dbReference>
<gene>
    <name evidence="2" type="ORF">FA869_11445</name>
</gene>
<feature type="region of interest" description="Disordered" evidence="1">
    <location>
        <begin position="1"/>
        <end position="41"/>
    </location>
</feature>
<dbReference type="NCBIfam" id="NF046101">
    <property type="entry name" value="PA3496_fam"/>
    <property type="match status" value="1"/>
</dbReference>
<organism evidence="2 3">
    <name type="scientific">Halopseudomonas bauzanensis</name>
    <dbReference type="NCBI Taxonomy" id="653930"/>
    <lineage>
        <taxon>Bacteria</taxon>
        <taxon>Pseudomonadati</taxon>
        <taxon>Pseudomonadota</taxon>
        <taxon>Gammaproteobacteria</taxon>
        <taxon>Pseudomonadales</taxon>
        <taxon>Pseudomonadaceae</taxon>
        <taxon>Halopseudomonas</taxon>
    </lineage>
</organism>
<evidence type="ECO:0000256" key="1">
    <source>
        <dbReference type="SAM" id="MobiDB-lite"/>
    </source>
</evidence>
<evidence type="ECO:0008006" key="4">
    <source>
        <dbReference type="Google" id="ProtNLM"/>
    </source>
</evidence>
<dbReference type="InterPro" id="IPR058059">
    <property type="entry name" value="PA3496-like"/>
</dbReference>
<dbReference type="Proteomes" id="UP000305198">
    <property type="component" value="Unassembled WGS sequence"/>
</dbReference>
<comment type="caution">
    <text evidence="2">The sequence shown here is derived from an EMBL/GenBank/DDBJ whole genome shotgun (WGS) entry which is preliminary data.</text>
</comment>
<evidence type="ECO:0000313" key="2">
    <source>
        <dbReference type="EMBL" id="TKA91689.1"/>
    </source>
</evidence>